<evidence type="ECO:0000256" key="13">
    <source>
        <dbReference type="SAM" id="Phobius"/>
    </source>
</evidence>
<dbReference type="GO" id="GO:0009190">
    <property type="term" value="P:cyclic nucleotide biosynthetic process"/>
    <property type="evidence" value="ECO:0007669"/>
    <property type="project" value="InterPro"/>
</dbReference>
<feature type="compositionally biased region" description="Basic and acidic residues" evidence="12">
    <location>
        <begin position="96"/>
        <end position="115"/>
    </location>
</feature>
<feature type="transmembrane region" description="Helical" evidence="13">
    <location>
        <begin position="188"/>
        <end position="209"/>
    </location>
</feature>
<evidence type="ECO:0000256" key="3">
    <source>
        <dbReference type="ARBA" id="ARBA00012201"/>
    </source>
</evidence>
<dbReference type="PANTHER" id="PTHR45627">
    <property type="entry name" value="ADENYLATE CYCLASE TYPE 1"/>
    <property type="match status" value="1"/>
</dbReference>
<dbReference type="InterPro" id="IPR001054">
    <property type="entry name" value="A/G_cyclase"/>
</dbReference>
<dbReference type="EC" id="4.6.1.1" evidence="3"/>
<gene>
    <name evidence="15" type="ORF">KIPB_004475</name>
</gene>
<keyword evidence="11" id="KW-0456">Lyase</keyword>
<feature type="region of interest" description="Disordered" evidence="12">
    <location>
        <begin position="369"/>
        <end position="406"/>
    </location>
</feature>
<keyword evidence="10 13" id="KW-0472">Membrane</keyword>
<comment type="subcellular location">
    <subcellularLocation>
        <location evidence="2">Membrane</location>
        <topology evidence="2">Multi-pass membrane protein</topology>
    </subcellularLocation>
</comment>
<evidence type="ECO:0000256" key="8">
    <source>
        <dbReference type="ARBA" id="ARBA00022842"/>
    </source>
</evidence>
<accession>A0A9K3CVH1</accession>
<dbReference type="EMBL" id="BDIP01000959">
    <property type="protein sequence ID" value="GIQ83197.1"/>
    <property type="molecule type" value="Genomic_DNA"/>
</dbReference>
<dbReference type="Gene3D" id="3.30.70.1230">
    <property type="entry name" value="Nucleotide cyclase"/>
    <property type="match status" value="1"/>
</dbReference>
<evidence type="ECO:0000256" key="6">
    <source>
        <dbReference type="ARBA" id="ARBA00022741"/>
    </source>
</evidence>
<evidence type="ECO:0000256" key="5">
    <source>
        <dbReference type="ARBA" id="ARBA00022723"/>
    </source>
</evidence>
<keyword evidence="5" id="KW-0479">Metal-binding</keyword>
<feature type="transmembrane region" description="Helical" evidence="13">
    <location>
        <begin position="154"/>
        <end position="176"/>
    </location>
</feature>
<dbReference type="SUPFAM" id="SSF55073">
    <property type="entry name" value="Nucleotide cyclase"/>
    <property type="match status" value="1"/>
</dbReference>
<evidence type="ECO:0000256" key="4">
    <source>
        <dbReference type="ARBA" id="ARBA00022692"/>
    </source>
</evidence>
<evidence type="ECO:0000256" key="2">
    <source>
        <dbReference type="ARBA" id="ARBA00004141"/>
    </source>
</evidence>
<sequence>MAEPPVGKECMAISCTGSESTGSEPVQDAHPAVADDHVEICMEECGEAEGERGAEMEVLGASASSNLEDLSDEQLGAMFAHLGEDQIEALIDATLKEEEEREEAERPPPPERDSKGYIGPGSYFTCMAFMVVMSAILLLRVIVFPSSPSFQYTFGNYVSVYAVDGICLLISVYLFLSIRATGCSPVQMYTSGGILFLQTLFLLVLVEYQGDDSPIFPFGEICISQSQFLYFVEAAGTTITALGKNVAYGYSFVCLVVSAYFLLSWYPLVSVEYAVPSILVLWLTTVNLMRNSRDEKAIIEGQAVRMNRDLQASLSVFYSSLPKALRRYVTRPALEYQEREAQRQAELKAKRAKKKASIRERLMRLPALPIRIREPETDADKDSSPSEMGLARPKKKSRKGGLDASPIGRSFSLGSLDTLAETRLPDTEIDTDSASETMVVAGPHTEVEDVIGSSKQVVQHLPKKESKEHLRPGMITTDEDIVIAFVGVVPLYQSVPVLPYVRDLILVMRQIDIVLGQYAGVEKIKGSDANLIVRMATKGMEAGDQREAYNCRQMCMFALAVQIVLPRLRAEGKAIETIAGIRVGICSGSVTAGVLGTCELMYDVFGDTVNTAARLMTHAANGQIMVTEGVARSLQSLTDLSQNPYPNHGHMQLLLSRPTCLFLKGKALVPVRTVTYPKWVWKRQIRHRMVISSVGQGSGGAEDSWVDK</sequence>
<evidence type="ECO:0000256" key="11">
    <source>
        <dbReference type="ARBA" id="ARBA00023239"/>
    </source>
</evidence>
<feature type="non-terminal residue" evidence="15">
    <location>
        <position position="708"/>
    </location>
</feature>
<keyword evidence="4 13" id="KW-0812">Transmembrane</keyword>
<keyword evidence="6" id="KW-0547">Nucleotide-binding</keyword>
<feature type="transmembrane region" description="Helical" evidence="13">
    <location>
        <begin position="215"/>
        <end position="235"/>
    </location>
</feature>
<evidence type="ECO:0000256" key="12">
    <source>
        <dbReference type="SAM" id="MobiDB-lite"/>
    </source>
</evidence>
<keyword evidence="8" id="KW-0460">Magnesium</keyword>
<evidence type="ECO:0000313" key="16">
    <source>
        <dbReference type="Proteomes" id="UP000265618"/>
    </source>
</evidence>
<dbReference type="PROSITE" id="PS50125">
    <property type="entry name" value="GUANYLATE_CYCLASE_2"/>
    <property type="match status" value="1"/>
</dbReference>
<feature type="compositionally biased region" description="Basic and acidic residues" evidence="12">
    <location>
        <begin position="371"/>
        <end position="384"/>
    </location>
</feature>
<keyword evidence="9 13" id="KW-1133">Transmembrane helix</keyword>
<dbReference type="GO" id="GO:0005524">
    <property type="term" value="F:ATP binding"/>
    <property type="evidence" value="ECO:0007669"/>
    <property type="project" value="UniProtKB-KW"/>
</dbReference>
<evidence type="ECO:0000256" key="10">
    <source>
        <dbReference type="ARBA" id="ARBA00023136"/>
    </source>
</evidence>
<dbReference type="CDD" id="cd07302">
    <property type="entry name" value="CHD"/>
    <property type="match status" value="1"/>
</dbReference>
<evidence type="ECO:0000256" key="9">
    <source>
        <dbReference type="ARBA" id="ARBA00022989"/>
    </source>
</evidence>
<dbReference type="GO" id="GO:0016020">
    <property type="term" value="C:membrane"/>
    <property type="evidence" value="ECO:0007669"/>
    <property type="project" value="UniProtKB-SubCell"/>
</dbReference>
<comment type="catalytic activity">
    <reaction evidence="1">
        <text>ATP = 3',5'-cyclic AMP + diphosphate</text>
        <dbReference type="Rhea" id="RHEA:15389"/>
        <dbReference type="ChEBI" id="CHEBI:30616"/>
        <dbReference type="ChEBI" id="CHEBI:33019"/>
        <dbReference type="ChEBI" id="CHEBI:58165"/>
        <dbReference type="EC" id="4.6.1.1"/>
    </reaction>
</comment>
<dbReference type="AlphaFoldDB" id="A0A9K3CVH1"/>
<evidence type="ECO:0000256" key="7">
    <source>
        <dbReference type="ARBA" id="ARBA00022840"/>
    </source>
</evidence>
<feature type="transmembrane region" description="Helical" evidence="13">
    <location>
        <begin position="122"/>
        <end position="142"/>
    </location>
</feature>
<feature type="region of interest" description="Disordered" evidence="12">
    <location>
        <begin position="15"/>
        <end position="35"/>
    </location>
</feature>
<feature type="region of interest" description="Disordered" evidence="12">
    <location>
        <begin position="96"/>
        <end position="117"/>
    </location>
</feature>
<dbReference type="Pfam" id="PF00211">
    <property type="entry name" value="Guanylate_cyc"/>
    <property type="match status" value="1"/>
</dbReference>
<keyword evidence="7" id="KW-0067">ATP-binding</keyword>
<feature type="domain" description="Guanylate cyclase" evidence="14">
    <location>
        <begin position="581"/>
        <end position="616"/>
    </location>
</feature>
<dbReference type="GO" id="GO:0035556">
    <property type="term" value="P:intracellular signal transduction"/>
    <property type="evidence" value="ECO:0007669"/>
    <property type="project" value="InterPro"/>
</dbReference>
<keyword evidence="16" id="KW-1185">Reference proteome</keyword>
<evidence type="ECO:0000256" key="1">
    <source>
        <dbReference type="ARBA" id="ARBA00001593"/>
    </source>
</evidence>
<organism evidence="15 16">
    <name type="scientific">Kipferlia bialata</name>
    <dbReference type="NCBI Taxonomy" id="797122"/>
    <lineage>
        <taxon>Eukaryota</taxon>
        <taxon>Metamonada</taxon>
        <taxon>Carpediemonas-like organisms</taxon>
        <taxon>Kipferlia</taxon>
    </lineage>
</organism>
<reference evidence="15 16" key="1">
    <citation type="journal article" date="2018" name="PLoS ONE">
        <title>The draft genome of Kipferlia bialata reveals reductive genome evolution in fornicate parasites.</title>
        <authorList>
            <person name="Tanifuji G."/>
            <person name="Takabayashi S."/>
            <person name="Kume K."/>
            <person name="Takagi M."/>
            <person name="Nakayama T."/>
            <person name="Kamikawa R."/>
            <person name="Inagaki Y."/>
            <person name="Hashimoto T."/>
        </authorList>
    </citation>
    <scope>NUCLEOTIDE SEQUENCE [LARGE SCALE GENOMIC DNA]</scope>
    <source>
        <strain evidence="15">NY0173</strain>
    </source>
</reference>
<dbReference type="InterPro" id="IPR029787">
    <property type="entry name" value="Nucleotide_cyclase"/>
</dbReference>
<feature type="compositionally biased region" description="Polar residues" evidence="12">
    <location>
        <begin position="15"/>
        <end position="24"/>
    </location>
</feature>
<comment type="caution">
    <text evidence="15">The sequence shown here is derived from an EMBL/GenBank/DDBJ whole genome shotgun (WGS) entry which is preliminary data.</text>
</comment>
<protein>
    <recommendedName>
        <fullName evidence="3">adenylate cyclase</fullName>
        <ecNumber evidence="3">4.6.1.1</ecNumber>
    </recommendedName>
</protein>
<name>A0A9K3CVH1_9EUKA</name>
<feature type="transmembrane region" description="Helical" evidence="13">
    <location>
        <begin position="247"/>
        <end position="267"/>
    </location>
</feature>
<dbReference type="Proteomes" id="UP000265618">
    <property type="component" value="Unassembled WGS sequence"/>
</dbReference>
<dbReference type="OrthoDB" id="1890790at2759"/>
<proteinExistence type="predicted"/>
<evidence type="ECO:0000313" key="15">
    <source>
        <dbReference type="EMBL" id="GIQ83197.1"/>
    </source>
</evidence>
<dbReference type="GO" id="GO:0004016">
    <property type="term" value="F:adenylate cyclase activity"/>
    <property type="evidence" value="ECO:0007669"/>
    <property type="project" value="UniProtKB-EC"/>
</dbReference>
<dbReference type="SMART" id="SM00044">
    <property type="entry name" value="CYCc"/>
    <property type="match status" value="1"/>
</dbReference>
<evidence type="ECO:0000259" key="14">
    <source>
        <dbReference type="PROSITE" id="PS50125"/>
    </source>
</evidence>
<dbReference type="GO" id="GO:0046872">
    <property type="term" value="F:metal ion binding"/>
    <property type="evidence" value="ECO:0007669"/>
    <property type="project" value="UniProtKB-KW"/>
</dbReference>